<feature type="region of interest" description="Disordered" evidence="2">
    <location>
        <begin position="190"/>
        <end position="431"/>
    </location>
</feature>
<feature type="compositionally biased region" description="Polar residues" evidence="2">
    <location>
        <begin position="17"/>
        <end position="30"/>
    </location>
</feature>
<sequence length="1873" mass="207833">MNPNSPFRGQQPAVFQAPSNSSVGMFQAQTPFRFGQPSMFGQSSGGSGQNLGFAQPSSFTQPSGLSHPASGQTLVFGPPSGFTQSYGLGQPTPFVASSAPTSSSVVGNQGFSFKPPTNLGTFQNASNFGVISGEVSSSGFVGSEFSFKTPENAIFKPIFGAGSEPEKTQSQIIPTSFAFSHPVSSGPGLLAPFGLSQETSSSSTSTNFSFSKPASSSNLPPSFASSVPSKTVEDDKKGTKPLFGSPSSSFTTFSSSSGSLDLGGNFQVSIATKSEHDEAQSEPLASLVKGMKRKEERDRSPRGRDYDGAEESEIVSRSGYPPDKRPVRLNRPRGAAGLFSRTLQDMLKSNKDSGRVKKESKKERVSGESGENEQMLGASQSVFASPRLSAPLKEGDAKEKTEEKTKEDSAIVTPSRRNRSSESVDSLGGLSPSELTAIQCKNIPDYLNDTNVLEKHFGRMKVRRIFTRRSKKLAIIHFYDHAAAAQARKKAKGLHKDIVTFWHKKKTSLGKGEFSSKEKKADEDEGRQSKEEQNYQHSPLRKSLIRPSTSSNLSSKSLALPVAAGGRACKRSTSAKCLAARNQITLLGCRLPTTGLDRVIARVKRTDLGKAKTFVGTCPDMCPEKERYMRETRNQLSIFEVVPGSDKVNHAAAIKEYSRSSADQEEPLPHELRPSEVLRMTMDYLVTQIMDQGEGNYREWYDFVWNRTRGIRKDITQQHLCDPLTVSLIEKCTRFHIHCAHHLCEEPMSSFDAKINNENMTKCLQSLKEMYQDLANKGIYCKSEAEFRGYNVLLNLNKGDILRYAETRDALKSLNIAYTVNTQRSTVFPLDNLVRMLLFRDCEEATDFISYYGLSVSDGYVELNRLAFLESEGLPKPRKSLFVKQKLTASIGEIVNGGALPPVTRHVPVCSFNGQNKYTAGSTAGEPASSIQNASVNVTEGRLEERGVESEGTVVQVQPPAQPLPSLLPRPPVPPAAQSPFQPIVQPELPPSEPQPTYTDLDITEVLEGLVHEVLKGECREIGKTGAAYVTAAMCASDATGEELLTEVMMEILRQVATDVVSAERERVKEEKRRAEEEKYALERDRKARIARCSEEVCADVMQLFLEEEIFQSAKETLQELQCFCKYLQRWREVVAARKKLKHQMRAFPAAPCCVDPKNKLKALSPSAECPIAEENLIKRIVNLGHAGNLGISCTRLRWLRNRTKHQMKVQYFYQQLLWVLADWLKAKFMGDKRSKDMICNTEERVQTLALFNSLGMQGDQAVCVNLCVKVAHGTLSDTQLDVAEAEKDLLGTSGLVLLLPPRARSDDVAEEDVYWLAALLQLKQLLQAKPFHPIVPLVVLVPTRGEEATEKEVEEGLMLQDLISAQLISDYIIVEIPDSVSDLQGTNRLSEAVRWLLSQCPSSPELGCQTLQQFIEDGLSREFSGRFYHDQRQRRLAGLPSQEPSAIIELYNSVLQFLSGVVSSEQLCDQSWPVTEFVEPGGSQLLPHLHWNTLDHLGWLRKAVLSFQIPHMDLPPQGAPWRPVCSMIFQYVSQIASSPQTLPILQSQVENLLSRTYCKWRGRLFASSGDDGPAVDEIPWDEIFVLCIDHKLRDWKPPRLPVIPGCLRILDRHISAEGLKQEKGYDRDQQECREKAKKLQQAYLKAKEVNIRSGVELQTCHFYKELHVILGRDPTTVTSQHRGYFRGAQVIGPCSEQRGGGGGWSRICSPQSFAKHYPILPPRTEHVVGLGDQETRIPSAADLTHVASAQERLPERLAANLELEKREHRRFEEQLHQWLAEDSEQLPCSVSLPLYLPQSLVCTPQVIHPLSGTPTSPHAQAGSHVEHGHLVKETGTSLSDRLKRLKRLIRANKEEEIACELHLSALQDMVDV</sequence>
<dbReference type="InterPro" id="IPR031910">
    <property type="entry name" value="GANP_CID_dom"/>
</dbReference>
<feature type="coiled-coil region" evidence="1">
    <location>
        <begin position="1058"/>
        <end position="1085"/>
    </location>
</feature>
<evidence type="ECO:0000259" key="5">
    <source>
        <dbReference type="Pfam" id="PF16768"/>
    </source>
</evidence>
<dbReference type="InterPro" id="IPR005062">
    <property type="entry name" value="SAC3/GANP/THP3_conserved"/>
</dbReference>
<organism evidence="7 8">
    <name type="scientific">Chelonia mydas</name>
    <name type="common">Green sea-turtle</name>
    <name type="synonym">Chelonia agassizi</name>
    <dbReference type="NCBI Taxonomy" id="8469"/>
    <lineage>
        <taxon>Eukaryota</taxon>
        <taxon>Metazoa</taxon>
        <taxon>Chordata</taxon>
        <taxon>Craniata</taxon>
        <taxon>Vertebrata</taxon>
        <taxon>Euteleostomi</taxon>
        <taxon>Archelosauria</taxon>
        <taxon>Testudinata</taxon>
        <taxon>Testudines</taxon>
        <taxon>Cryptodira</taxon>
        <taxon>Durocryptodira</taxon>
        <taxon>Americhelydia</taxon>
        <taxon>Chelonioidea</taxon>
        <taxon>Cheloniidae</taxon>
        <taxon>Chelonia</taxon>
    </lineage>
</organism>
<feature type="region of interest" description="Disordered" evidence="2">
    <location>
        <begin position="1"/>
        <end position="67"/>
    </location>
</feature>
<dbReference type="InterPro" id="IPR031908">
    <property type="entry name" value="NupH_GANP"/>
</dbReference>
<evidence type="ECO:0000313" key="7">
    <source>
        <dbReference type="EMBL" id="EMP26989.1"/>
    </source>
</evidence>
<evidence type="ECO:0000313" key="8">
    <source>
        <dbReference type="Proteomes" id="UP000031443"/>
    </source>
</evidence>
<dbReference type="EMBL" id="KB574333">
    <property type="protein sequence ID" value="EMP26989.1"/>
    <property type="molecule type" value="Genomic_DNA"/>
</dbReference>
<feature type="domain" description="Germinal-centre associated nuclear protein CID" evidence="4">
    <location>
        <begin position="1074"/>
        <end position="1119"/>
    </location>
</feature>
<dbReference type="GO" id="GO:0005737">
    <property type="term" value="C:cytoplasm"/>
    <property type="evidence" value="ECO:0007669"/>
    <property type="project" value="TreeGrafter"/>
</dbReference>
<feature type="compositionally biased region" description="Basic and acidic residues" evidence="2">
    <location>
        <begin position="293"/>
        <end position="307"/>
    </location>
</feature>
<feature type="domain" description="Germinal-centre associated nuclear protein MCM3AP" evidence="6">
    <location>
        <begin position="1220"/>
        <end position="1608"/>
    </location>
</feature>
<evidence type="ECO:0000259" key="6">
    <source>
        <dbReference type="Pfam" id="PF16769"/>
    </source>
</evidence>
<dbReference type="STRING" id="8469.M7AQU5"/>
<feature type="domain" description="Germinal-centre associated nuclear protein MCM3AP" evidence="6">
    <location>
        <begin position="1734"/>
        <end position="1869"/>
    </location>
</feature>
<dbReference type="InterPro" id="IPR031907">
    <property type="entry name" value="MCM3AP_GANP"/>
</dbReference>
<protein>
    <submittedName>
        <fullName evidence="7">80 kDa MCM3-associated protein</fullName>
    </submittedName>
</protein>
<name>M7AQU5_CHEMY</name>
<dbReference type="Proteomes" id="UP000031443">
    <property type="component" value="Unassembled WGS sequence"/>
</dbReference>
<dbReference type="Gene3D" id="6.10.250.1340">
    <property type="match status" value="1"/>
</dbReference>
<evidence type="ECO:0000259" key="4">
    <source>
        <dbReference type="Pfam" id="PF16766"/>
    </source>
</evidence>
<feature type="domain" description="Germinal-centre associated nuclear protein nucleoporin homology" evidence="5">
    <location>
        <begin position="2"/>
        <end position="291"/>
    </location>
</feature>
<feature type="domain" description="SAC3/GANP/THP3 conserved" evidence="3">
    <location>
        <begin position="621"/>
        <end position="806"/>
    </location>
</feature>
<keyword evidence="1" id="KW-0175">Coiled coil</keyword>
<feature type="region of interest" description="Disordered" evidence="2">
    <location>
        <begin position="512"/>
        <end position="553"/>
    </location>
</feature>
<feature type="domain" description="Germinal-centre associated nuclear protein MCM3AP" evidence="6">
    <location>
        <begin position="1147"/>
        <end position="1218"/>
    </location>
</feature>
<dbReference type="GO" id="GO:0070390">
    <property type="term" value="C:transcription export complex 2"/>
    <property type="evidence" value="ECO:0007669"/>
    <property type="project" value="TreeGrafter"/>
</dbReference>
<feature type="compositionally biased region" description="Polar residues" evidence="2">
    <location>
        <begin position="55"/>
        <end position="67"/>
    </location>
</feature>
<dbReference type="GO" id="GO:0006406">
    <property type="term" value="P:mRNA export from nucleus"/>
    <property type="evidence" value="ECO:0007669"/>
    <property type="project" value="TreeGrafter"/>
</dbReference>
<dbReference type="Gene3D" id="1.25.40.990">
    <property type="match status" value="2"/>
</dbReference>
<dbReference type="Pfam" id="PF16766">
    <property type="entry name" value="CID_GANP"/>
    <property type="match status" value="1"/>
</dbReference>
<accession>M7AQU5</accession>
<dbReference type="InterPro" id="IPR045107">
    <property type="entry name" value="SAC3/GANP/THP3"/>
</dbReference>
<feature type="compositionally biased region" description="Low complexity" evidence="2">
    <location>
        <begin position="241"/>
        <end position="260"/>
    </location>
</feature>
<keyword evidence="8" id="KW-1185">Reference proteome</keyword>
<evidence type="ECO:0000256" key="1">
    <source>
        <dbReference type="SAM" id="Coils"/>
    </source>
</evidence>
<dbReference type="Pfam" id="PF03399">
    <property type="entry name" value="SAC3_GANP"/>
    <property type="match status" value="1"/>
</dbReference>
<dbReference type="Pfam" id="PF16769">
    <property type="entry name" value="MCM3AP_GANP"/>
    <property type="match status" value="3"/>
</dbReference>
<evidence type="ECO:0000259" key="3">
    <source>
        <dbReference type="Pfam" id="PF03399"/>
    </source>
</evidence>
<feature type="region of interest" description="Disordered" evidence="2">
    <location>
        <begin position="943"/>
        <end position="966"/>
    </location>
</feature>
<feature type="compositionally biased region" description="Basic and acidic residues" evidence="2">
    <location>
        <begin position="393"/>
        <end position="409"/>
    </location>
</feature>
<feature type="compositionally biased region" description="Basic and acidic residues" evidence="2">
    <location>
        <begin position="514"/>
        <end position="534"/>
    </location>
</feature>
<feature type="compositionally biased region" description="Low complexity" evidence="2">
    <location>
        <begin position="199"/>
        <end position="226"/>
    </location>
</feature>
<proteinExistence type="predicted"/>
<gene>
    <name evidence="7" type="ORF">UY3_15918</name>
</gene>
<dbReference type="PANTHER" id="PTHR12436">
    <property type="entry name" value="80 KDA MCM3-ASSOCIATED PROTEIN"/>
    <property type="match status" value="1"/>
</dbReference>
<reference evidence="8" key="1">
    <citation type="journal article" date="2013" name="Nat. Genet.">
        <title>The draft genomes of soft-shell turtle and green sea turtle yield insights into the development and evolution of the turtle-specific body plan.</title>
        <authorList>
            <person name="Wang Z."/>
            <person name="Pascual-Anaya J."/>
            <person name="Zadissa A."/>
            <person name="Li W."/>
            <person name="Niimura Y."/>
            <person name="Huang Z."/>
            <person name="Li C."/>
            <person name="White S."/>
            <person name="Xiong Z."/>
            <person name="Fang D."/>
            <person name="Wang B."/>
            <person name="Ming Y."/>
            <person name="Chen Y."/>
            <person name="Zheng Y."/>
            <person name="Kuraku S."/>
            <person name="Pignatelli M."/>
            <person name="Herrero J."/>
            <person name="Beal K."/>
            <person name="Nozawa M."/>
            <person name="Li Q."/>
            <person name="Wang J."/>
            <person name="Zhang H."/>
            <person name="Yu L."/>
            <person name="Shigenobu S."/>
            <person name="Wang J."/>
            <person name="Liu J."/>
            <person name="Flicek P."/>
            <person name="Searle S."/>
            <person name="Wang J."/>
            <person name="Kuratani S."/>
            <person name="Yin Y."/>
            <person name="Aken B."/>
            <person name="Zhang G."/>
            <person name="Irie N."/>
        </authorList>
    </citation>
    <scope>NUCLEOTIDE SEQUENCE [LARGE SCALE GENOMIC DNA]</scope>
</reference>
<evidence type="ECO:0000256" key="2">
    <source>
        <dbReference type="SAM" id="MobiDB-lite"/>
    </source>
</evidence>
<dbReference type="PANTHER" id="PTHR12436:SF3">
    <property type="entry name" value="GERMINAL-CENTER ASSOCIATED NUCLEAR PROTEIN"/>
    <property type="match status" value="1"/>
</dbReference>
<dbReference type="Pfam" id="PF16768">
    <property type="entry name" value="NupH_GANP"/>
    <property type="match status" value="1"/>
</dbReference>
<feature type="compositionally biased region" description="Basic and acidic residues" evidence="2">
    <location>
        <begin position="348"/>
        <end position="366"/>
    </location>
</feature>